<dbReference type="NCBIfam" id="TIGR02843">
    <property type="entry name" value="CyoB"/>
    <property type="match status" value="1"/>
</dbReference>
<evidence type="ECO:0000256" key="5">
    <source>
        <dbReference type="ARBA" id="ARBA00022617"/>
    </source>
</evidence>
<dbReference type="CDD" id="cd01662">
    <property type="entry name" value="Ubiquinol_Oxidase_I"/>
    <property type="match status" value="1"/>
</dbReference>
<dbReference type="EMBL" id="JBCPYA010000017">
    <property type="protein sequence ID" value="MEN2474392.1"/>
    <property type="molecule type" value="Genomic_DNA"/>
</dbReference>
<evidence type="ECO:0000256" key="8">
    <source>
        <dbReference type="ARBA" id="ARBA00022723"/>
    </source>
</evidence>
<evidence type="ECO:0000256" key="14">
    <source>
        <dbReference type="RuleBase" id="RU000370"/>
    </source>
</evidence>
<dbReference type="InterPro" id="IPR023615">
    <property type="entry name" value="Cyt_c_Oxase_su1_BS"/>
</dbReference>
<feature type="transmembrane region" description="Helical" evidence="15">
    <location>
        <begin position="16"/>
        <end position="37"/>
    </location>
</feature>
<keyword evidence="18" id="KW-1185">Reference proteome</keyword>
<accession>A0ABU9WTI2</accession>
<comment type="caution">
    <text evidence="17">The sequence shown here is derived from an EMBL/GenBank/DDBJ whole genome shotgun (WGS) entry which is preliminary data.</text>
</comment>
<dbReference type="Proteomes" id="UP001466933">
    <property type="component" value="Unassembled WGS sequence"/>
</dbReference>
<evidence type="ECO:0000256" key="11">
    <source>
        <dbReference type="ARBA" id="ARBA00023004"/>
    </source>
</evidence>
<dbReference type="PANTHER" id="PTHR10422">
    <property type="entry name" value="CYTOCHROME C OXIDASE SUBUNIT 1"/>
    <property type="match status" value="1"/>
</dbReference>
<dbReference type="Pfam" id="PF00115">
    <property type="entry name" value="COX1"/>
    <property type="match status" value="1"/>
</dbReference>
<evidence type="ECO:0000256" key="13">
    <source>
        <dbReference type="ARBA" id="ARBA00023136"/>
    </source>
</evidence>
<evidence type="ECO:0000259" key="16">
    <source>
        <dbReference type="PROSITE" id="PS50855"/>
    </source>
</evidence>
<dbReference type="PROSITE" id="PS50855">
    <property type="entry name" value="COX1"/>
    <property type="match status" value="1"/>
</dbReference>
<reference evidence="17 18" key="1">
    <citation type="submission" date="2024-05" db="EMBL/GenBank/DDBJ databases">
        <title>Burkholderia sp. Nov. a novel bacteria isolated from rhizosphere soil of Camellia sinensis.</title>
        <authorList>
            <person name="Dong Y."/>
        </authorList>
    </citation>
    <scope>NUCLEOTIDE SEQUENCE [LARGE SCALE GENOMIC DNA]</scope>
    <source>
        <strain evidence="17 18">GS2Y</strain>
    </source>
</reference>
<dbReference type="InterPro" id="IPR023616">
    <property type="entry name" value="Cyt_c_oxase-like_su1_dom"/>
</dbReference>
<feature type="transmembrane region" description="Helical" evidence="15">
    <location>
        <begin position="493"/>
        <end position="517"/>
    </location>
</feature>
<dbReference type="InterPro" id="IPR036927">
    <property type="entry name" value="Cyt_c_oxase-like_su1_sf"/>
</dbReference>
<feature type="transmembrane region" description="Helical" evidence="15">
    <location>
        <begin position="414"/>
        <end position="439"/>
    </location>
</feature>
<feature type="transmembrane region" description="Helical" evidence="15">
    <location>
        <begin position="379"/>
        <end position="402"/>
    </location>
</feature>
<proteinExistence type="inferred from homology"/>
<feature type="transmembrane region" description="Helical" evidence="15">
    <location>
        <begin position="145"/>
        <end position="169"/>
    </location>
</feature>
<organism evidence="17 18">
    <name type="scientific">Burkholderia theae</name>
    <dbReference type="NCBI Taxonomy" id="3143496"/>
    <lineage>
        <taxon>Bacteria</taxon>
        <taxon>Pseudomonadati</taxon>
        <taxon>Pseudomonadota</taxon>
        <taxon>Betaproteobacteria</taxon>
        <taxon>Burkholderiales</taxon>
        <taxon>Burkholderiaceae</taxon>
        <taxon>Burkholderia</taxon>
    </lineage>
</organism>
<dbReference type="SUPFAM" id="SSF81442">
    <property type="entry name" value="Cytochrome c oxidase subunit I-like"/>
    <property type="match status" value="1"/>
</dbReference>
<keyword evidence="4" id="KW-1003">Cell membrane</keyword>
<comment type="similarity">
    <text evidence="2 14">Belongs to the heme-copper respiratory oxidase family.</text>
</comment>
<evidence type="ECO:0000256" key="10">
    <source>
        <dbReference type="ARBA" id="ARBA00022989"/>
    </source>
</evidence>
<evidence type="ECO:0000256" key="4">
    <source>
        <dbReference type="ARBA" id="ARBA00022475"/>
    </source>
</evidence>
<feature type="transmembrane region" description="Helical" evidence="15">
    <location>
        <begin position="584"/>
        <end position="605"/>
    </location>
</feature>
<keyword evidence="6 14" id="KW-0679">Respiratory chain</keyword>
<evidence type="ECO:0000256" key="7">
    <source>
        <dbReference type="ARBA" id="ARBA00022692"/>
    </source>
</evidence>
<keyword evidence="12" id="KW-0186">Copper</keyword>
<keyword evidence="8" id="KW-0479">Metal-binding</keyword>
<evidence type="ECO:0000256" key="12">
    <source>
        <dbReference type="ARBA" id="ARBA00023008"/>
    </source>
</evidence>
<evidence type="ECO:0000256" key="3">
    <source>
        <dbReference type="ARBA" id="ARBA00022448"/>
    </source>
</evidence>
<evidence type="ECO:0000256" key="15">
    <source>
        <dbReference type="SAM" id="Phobius"/>
    </source>
</evidence>
<dbReference type="InterPro" id="IPR014207">
    <property type="entry name" value="Cyt_c_ubiqinol_oxidase_su1"/>
</dbReference>
<feature type="transmembrane region" description="Helical" evidence="15">
    <location>
        <begin position="189"/>
        <end position="214"/>
    </location>
</feature>
<evidence type="ECO:0000256" key="6">
    <source>
        <dbReference type="ARBA" id="ARBA00022660"/>
    </source>
</evidence>
<feature type="domain" description="Cytochrome oxidase subunit I profile" evidence="16">
    <location>
        <begin position="39"/>
        <end position="560"/>
    </location>
</feature>
<keyword evidence="10 15" id="KW-1133">Transmembrane helix</keyword>
<feature type="transmembrane region" description="Helical" evidence="15">
    <location>
        <begin position="58"/>
        <end position="81"/>
    </location>
</feature>
<feature type="transmembrane region" description="Helical" evidence="15">
    <location>
        <begin position="286"/>
        <end position="304"/>
    </location>
</feature>
<keyword evidence="13 15" id="KW-0472">Membrane</keyword>
<protein>
    <submittedName>
        <fullName evidence="17">Cytochrome o ubiquinol oxidase subunit I</fullName>
    </submittedName>
</protein>
<feature type="transmembrane region" description="Helical" evidence="15">
    <location>
        <begin position="226"/>
        <end position="252"/>
    </location>
</feature>
<keyword evidence="9 14" id="KW-0249">Electron transport</keyword>
<comment type="subcellular location">
    <subcellularLocation>
        <location evidence="1">Cell membrane</location>
        <topology evidence="1">Multi-pass membrane protein</topology>
    </subcellularLocation>
</comment>
<name>A0ABU9WTI2_9BURK</name>
<dbReference type="Gene3D" id="1.20.210.10">
    <property type="entry name" value="Cytochrome c oxidase-like, subunit I domain"/>
    <property type="match status" value="1"/>
</dbReference>
<gene>
    <name evidence="17" type="primary">cyoB</name>
    <name evidence="17" type="ORF">VOI36_31240</name>
</gene>
<feature type="transmembrane region" description="Helical" evidence="15">
    <location>
        <begin position="316"/>
        <end position="335"/>
    </location>
</feature>
<dbReference type="PANTHER" id="PTHR10422:SF35">
    <property type="entry name" value="CYTOCHROME BO(3) UBIQUINOL OXIDASE SUBUNIT 1"/>
    <property type="match status" value="1"/>
</dbReference>
<dbReference type="InterPro" id="IPR000883">
    <property type="entry name" value="Cyt_C_Oxase_1"/>
</dbReference>
<dbReference type="PRINTS" id="PR01165">
    <property type="entry name" value="CYCOXIDASEI"/>
</dbReference>
<dbReference type="RefSeq" id="WP_193098660.1">
    <property type="nucleotide sequence ID" value="NZ_JBCPYA010000017.1"/>
</dbReference>
<evidence type="ECO:0000256" key="2">
    <source>
        <dbReference type="ARBA" id="ARBA00009578"/>
    </source>
</evidence>
<evidence type="ECO:0000313" key="17">
    <source>
        <dbReference type="EMBL" id="MEN2474392.1"/>
    </source>
</evidence>
<dbReference type="PROSITE" id="PS00077">
    <property type="entry name" value="COX1_CUB"/>
    <property type="match status" value="1"/>
</dbReference>
<feature type="transmembrane region" description="Helical" evidence="15">
    <location>
        <begin position="101"/>
        <end position="125"/>
    </location>
</feature>
<evidence type="ECO:0000256" key="1">
    <source>
        <dbReference type="ARBA" id="ARBA00004651"/>
    </source>
</evidence>
<keyword evidence="3 14" id="KW-0813">Transport</keyword>
<keyword evidence="7 14" id="KW-0812">Transmembrane</keyword>
<keyword evidence="11" id="KW-0408">Iron</keyword>
<evidence type="ECO:0000256" key="9">
    <source>
        <dbReference type="ARBA" id="ARBA00022982"/>
    </source>
</evidence>
<sequence length="668" mass="74333">MFGKLTLSAIPFDQPIIMVAGAFMGLAVLGILAALTITGRWKWLWTEWLTTVDHKKLGVMYIIVALIMLLRGFADAIMMRMQLALAYNAPGYLPPHHYDQIFTAHGVIMIFFMAMVFMVGLMNLVVPLQIGARDVAFPFINSLSFWMTAVSAILINVSLVIGEFAQTGWLAYPPLSELQYSPGVGVDYYLWALQISGVGTLLTGVNFFVTIIKMRAPGMTLMKMPVFTWTALCTNVLIMASFPILTATLALLGLDRYLGMHFFTNEAGGNAMLYLNLIWAWGHPEVYILILPAFGIFSEVIATFAKKPLFGYKTMVYATCAIMVLSFLVWLHHFFTMGSGANVNAFFGIMTMIIAIPTGVKVFNWLFTMYRGRIEFTTPVLWTIGFMVTFTLGGMTGVMMAIPGADFVLHNSLFLIAHFHNVIIGGVLFGYLAGFNYWFPKAFGFKLNEKLGKAAFWFWQVGFYVAFVPLYVLGFMGMTRRLNHYDNPAWHPWLLVAAFGAVLIAIGIACQLLQLVVSIRNRNLPEYRDTTGDPWGGRTLEWATTSPPADYNFAVIPQVRTLDAYTDMKARGEGRPNPASIRDIHMPSNTCAGLVVAVFSLVLGFALVWHIWWMAIGGLVGIVATLVIYSSRDNDGYYIPASTVRKIEGKQPTTRVAARVDDVELEAN</sequence>
<feature type="transmembrane region" description="Helical" evidence="15">
    <location>
        <begin position="347"/>
        <end position="367"/>
    </location>
</feature>
<evidence type="ECO:0000313" key="18">
    <source>
        <dbReference type="Proteomes" id="UP001466933"/>
    </source>
</evidence>
<feature type="transmembrane region" description="Helical" evidence="15">
    <location>
        <begin position="451"/>
        <end position="473"/>
    </location>
</feature>
<keyword evidence="5 14" id="KW-0349">Heme</keyword>